<evidence type="ECO:0000313" key="4">
    <source>
        <dbReference type="Proteomes" id="UP001500630"/>
    </source>
</evidence>
<proteinExistence type="predicted"/>
<keyword evidence="1" id="KW-0677">Repeat</keyword>
<sequence>MDKTVRLDDLITAIKSRHPGGDPLDELTDAVTLGEHIGEVADHLIGHFVDQARRSGASWTDIGRSMGVSKQAAQKRFVPKDGGGSGSLAEDLRNFARYTDRARSVMVRSQVEARASDHDHIEVGHLVLGLLHEPEGLAVKTMATLGASPEAVKDAVTTELGTGGGSPPEGTPFAAQSKKVLELTLRESLRLGHDFVGTEHLLLGVLSLEEGPVVAALKRLGVTKEPAEREIVRALGKVPHDKKEG</sequence>
<keyword evidence="3" id="KW-0645">Protease</keyword>
<dbReference type="Pfam" id="PF02861">
    <property type="entry name" value="Clp_N"/>
    <property type="match status" value="1"/>
</dbReference>
<dbReference type="InterPro" id="IPR044217">
    <property type="entry name" value="CLPT1/2"/>
</dbReference>
<dbReference type="RefSeq" id="WP_345563678.1">
    <property type="nucleotide sequence ID" value="NZ_BAABDQ010000007.1"/>
</dbReference>
<dbReference type="Gene3D" id="1.10.1780.10">
    <property type="entry name" value="Clp, N-terminal domain"/>
    <property type="match status" value="1"/>
</dbReference>
<evidence type="ECO:0000256" key="1">
    <source>
        <dbReference type="PROSITE-ProRule" id="PRU01251"/>
    </source>
</evidence>
<dbReference type="GO" id="GO:0006508">
    <property type="term" value="P:proteolysis"/>
    <property type="evidence" value="ECO:0007669"/>
    <property type="project" value="UniProtKB-KW"/>
</dbReference>
<dbReference type="EMBL" id="BAABDQ010000007">
    <property type="protein sequence ID" value="GAA3555359.1"/>
    <property type="molecule type" value="Genomic_DNA"/>
</dbReference>
<organism evidence="3 4">
    <name type="scientific">Nonomuraea rosea</name>
    <dbReference type="NCBI Taxonomy" id="638574"/>
    <lineage>
        <taxon>Bacteria</taxon>
        <taxon>Bacillati</taxon>
        <taxon>Actinomycetota</taxon>
        <taxon>Actinomycetes</taxon>
        <taxon>Streptosporangiales</taxon>
        <taxon>Streptosporangiaceae</taxon>
        <taxon>Nonomuraea</taxon>
    </lineage>
</organism>
<keyword evidence="3" id="KW-0378">Hydrolase</keyword>
<dbReference type="InterPro" id="IPR004176">
    <property type="entry name" value="Clp_R_N"/>
</dbReference>
<dbReference type="PANTHER" id="PTHR47016">
    <property type="entry name" value="ATP-DEPENDENT CLP PROTEASE ATP-BINDING SUBUNIT CLPT1, CHLOROPLASTIC"/>
    <property type="match status" value="1"/>
</dbReference>
<keyword evidence="4" id="KW-1185">Reference proteome</keyword>
<gene>
    <name evidence="3" type="ORF">GCM10022419_039690</name>
</gene>
<dbReference type="Proteomes" id="UP001500630">
    <property type="component" value="Unassembled WGS sequence"/>
</dbReference>
<dbReference type="InterPro" id="IPR036628">
    <property type="entry name" value="Clp_N_dom_sf"/>
</dbReference>
<comment type="caution">
    <text evidence="3">The sequence shown here is derived from an EMBL/GenBank/DDBJ whole genome shotgun (WGS) entry which is preliminary data.</text>
</comment>
<evidence type="ECO:0000313" key="3">
    <source>
        <dbReference type="EMBL" id="GAA3555359.1"/>
    </source>
</evidence>
<accession>A0ABP6WTA6</accession>
<evidence type="ECO:0000259" key="2">
    <source>
        <dbReference type="PROSITE" id="PS51903"/>
    </source>
</evidence>
<dbReference type="PROSITE" id="PS51903">
    <property type="entry name" value="CLP_R"/>
    <property type="match status" value="1"/>
</dbReference>
<name>A0ABP6WTA6_9ACTN</name>
<dbReference type="PANTHER" id="PTHR47016:SF5">
    <property type="entry name" value="CLP DOMAIN SUPERFAMILY PROTEIN"/>
    <property type="match status" value="1"/>
</dbReference>
<reference evidence="4" key="1">
    <citation type="journal article" date="2019" name="Int. J. Syst. Evol. Microbiol.">
        <title>The Global Catalogue of Microorganisms (GCM) 10K type strain sequencing project: providing services to taxonomists for standard genome sequencing and annotation.</title>
        <authorList>
            <consortium name="The Broad Institute Genomics Platform"/>
            <consortium name="The Broad Institute Genome Sequencing Center for Infectious Disease"/>
            <person name="Wu L."/>
            <person name="Ma J."/>
        </authorList>
    </citation>
    <scope>NUCLEOTIDE SEQUENCE [LARGE SCALE GENOMIC DNA]</scope>
    <source>
        <strain evidence="4">JCM 17326</strain>
    </source>
</reference>
<dbReference type="SUPFAM" id="SSF81923">
    <property type="entry name" value="Double Clp-N motif"/>
    <property type="match status" value="1"/>
</dbReference>
<dbReference type="GO" id="GO:0008233">
    <property type="term" value="F:peptidase activity"/>
    <property type="evidence" value="ECO:0007669"/>
    <property type="project" value="UniProtKB-KW"/>
</dbReference>
<feature type="domain" description="Clp R" evidence="2">
    <location>
        <begin position="95"/>
        <end position="237"/>
    </location>
</feature>
<protein>
    <submittedName>
        <fullName evidence="3">Clp protease N-terminal domain-containing protein</fullName>
    </submittedName>
</protein>